<organism evidence="7 8">
    <name type="scientific">Ligilactobacillus araffinosus DSM 20653</name>
    <dbReference type="NCBI Taxonomy" id="1423820"/>
    <lineage>
        <taxon>Bacteria</taxon>
        <taxon>Bacillati</taxon>
        <taxon>Bacillota</taxon>
        <taxon>Bacilli</taxon>
        <taxon>Lactobacillales</taxon>
        <taxon>Lactobacillaceae</taxon>
        <taxon>Ligilactobacillus</taxon>
    </lineage>
</organism>
<name>A0A0R1Z9B8_9LACO</name>
<accession>A0A0R1Z9B8</accession>
<gene>
    <name evidence="7" type="ORF">FC64_GL001362</name>
</gene>
<dbReference type="InterPro" id="IPR002549">
    <property type="entry name" value="AI-2E-like"/>
</dbReference>
<feature type="transmembrane region" description="Helical" evidence="6">
    <location>
        <begin position="296"/>
        <end position="329"/>
    </location>
</feature>
<keyword evidence="4 6" id="KW-1133">Transmembrane helix</keyword>
<dbReference type="PANTHER" id="PTHR21716">
    <property type="entry name" value="TRANSMEMBRANE PROTEIN"/>
    <property type="match status" value="1"/>
</dbReference>
<dbReference type="PANTHER" id="PTHR21716:SF62">
    <property type="entry name" value="TRANSPORT PROTEIN YDBI-RELATED"/>
    <property type="match status" value="1"/>
</dbReference>
<comment type="caution">
    <text evidence="7">The sequence shown here is derived from an EMBL/GenBank/DDBJ whole genome shotgun (WGS) entry which is preliminary data.</text>
</comment>
<evidence type="ECO:0000313" key="7">
    <source>
        <dbReference type="EMBL" id="KRM51552.1"/>
    </source>
</evidence>
<dbReference type="PATRIC" id="fig|1423820.4.peg.1388"/>
<evidence type="ECO:0000256" key="3">
    <source>
        <dbReference type="ARBA" id="ARBA00022692"/>
    </source>
</evidence>
<keyword evidence="5 6" id="KW-0472">Membrane</keyword>
<feature type="transmembrane region" description="Helical" evidence="6">
    <location>
        <begin position="205"/>
        <end position="224"/>
    </location>
</feature>
<feature type="transmembrane region" description="Helical" evidence="6">
    <location>
        <begin position="63"/>
        <end position="84"/>
    </location>
</feature>
<dbReference type="STRING" id="1423820.FC64_GL001362"/>
<evidence type="ECO:0000256" key="2">
    <source>
        <dbReference type="ARBA" id="ARBA00009773"/>
    </source>
</evidence>
<proteinExistence type="inferred from homology"/>
<dbReference type="EMBL" id="AYYZ01000030">
    <property type="protein sequence ID" value="KRM51552.1"/>
    <property type="molecule type" value="Genomic_DNA"/>
</dbReference>
<dbReference type="RefSeq" id="WP_057907188.1">
    <property type="nucleotide sequence ID" value="NZ_AYYZ01000030.1"/>
</dbReference>
<comment type="similarity">
    <text evidence="2">Belongs to the autoinducer-2 exporter (AI-2E) (TC 2.A.86) family.</text>
</comment>
<sequence>MSLWQRFLNNTRLRRFVILLFLIGILFAFHKMISIILLTFIFSFLIIRLINWIQKRVKIPSPMIVVGVYLLLILLFVAAVTTYVPKLIVQSENMIHSILHFYKHLPEGAGEIATYVSAYIKHSDFSQQLKGGMTVIFGYISKAGSMGFTFVMSLLLSFFFTVEKDTTFKFSRSFLEGPYSWIFKDIYHFAKIFTNTFGVVLEAQFLIAIVNTILTCIGLAIIGVPQIASLAVMIFVLSLIPVAGVIISTIPMSFVAYTDGGFRDVVYVLIMLLVIHAIEAYILNPKFMSSRTELPIFYTFVVLFVSERLFGTWGLIVGIPIFTFLLNVLEIEPHPGRHQKLHRKVQQRRKKGESNE</sequence>
<evidence type="ECO:0000256" key="4">
    <source>
        <dbReference type="ARBA" id="ARBA00022989"/>
    </source>
</evidence>
<feature type="transmembrane region" description="Helical" evidence="6">
    <location>
        <begin position="12"/>
        <end position="29"/>
    </location>
</feature>
<evidence type="ECO:0008006" key="9">
    <source>
        <dbReference type="Google" id="ProtNLM"/>
    </source>
</evidence>
<evidence type="ECO:0000256" key="6">
    <source>
        <dbReference type="SAM" id="Phobius"/>
    </source>
</evidence>
<feature type="transmembrane region" description="Helical" evidence="6">
    <location>
        <begin position="230"/>
        <end position="258"/>
    </location>
</feature>
<evidence type="ECO:0000256" key="5">
    <source>
        <dbReference type="ARBA" id="ARBA00023136"/>
    </source>
</evidence>
<dbReference type="Pfam" id="PF01594">
    <property type="entry name" value="AI-2E_transport"/>
    <property type="match status" value="1"/>
</dbReference>
<evidence type="ECO:0000313" key="8">
    <source>
        <dbReference type="Proteomes" id="UP000051291"/>
    </source>
</evidence>
<dbReference type="GO" id="GO:0055085">
    <property type="term" value="P:transmembrane transport"/>
    <property type="evidence" value="ECO:0007669"/>
    <property type="project" value="TreeGrafter"/>
</dbReference>
<reference evidence="7 8" key="1">
    <citation type="journal article" date="2015" name="Genome Announc.">
        <title>Expanding the biotechnology potential of lactobacilli through comparative genomics of 213 strains and associated genera.</title>
        <authorList>
            <person name="Sun Z."/>
            <person name="Harris H.M."/>
            <person name="McCann A."/>
            <person name="Guo C."/>
            <person name="Argimon S."/>
            <person name="Zhang W."/>
            <person name="Yang X."/>
            <person name="Jeffery I.B."/>
            <person name="Cooney J.C."/>
            <person name="Kagawa T.F."/>
            <person name="Liu W."/>
            <person name="Song Y."/>
            <person name="Salvetti E."/>
            <person name="Wrobel A."/>
            <person name="Rasinkangas P."/>
            <person name="Parkhill J."/>
            <person name="Rea M.C."/>
            <person name="O'Sullivan O."/>
            <person name="Ritari J."/>
            <person name="Douillard F.P."/>
            <person name="Paul Ross R."/>
            <person name="Yang R."/>
            <person name="Briner A.E."/>
            <person name="Felis G.E."/>
            <person name="de Vos W.M."/>
            <person name="Barrangou R."/>
            <person name="Klaenhammer T.R."/>
            <person name="Caufield P.W."/>
            <person name="Cui Y."/>
            <person name="Zhang H."/>
            <person name="O'Toole P.W."/>
        </authorList>
    </citation>
    <scope>NUCLEOTIDE SEQUENCE [LARGE SCALE GENOMIC DNA]</scope>
    <source>
        <strain evidence="7 8">DSM 20653</strain>
    </source>
</reference>
<dbReference type="GO" id="GO:0016020">
    <property type="term" value="C:membrane"/>
    <property type="evidence" value="ECO:0007669"/>
    <property type="project" value="UniProtKB-SubCell"/>
</dbReference>
<evidence type="ECO:0000256" key="1">
    <source>
        <dbReference type="ARBA" id="ARBA00004141"/>
    </source>
</evidence>
<protein>
    <recommendedName>
        <fullName evidence="9">Permease</fullName>
    </recommendedName>
</protein>
<feature type="transmembrane region" description="Helical" evidence="6">
    <location>
        <begin position="265"/>
        <end position="284"/>
    </location>
</feature>
<keyword evidence="3 6" id="KW-0812">Transmembrane</keyword>
<feature type="transmembrane region" description="Helical" evidence="6">
    <location>
        <begin position="143"/>
        <end position="162"/>
    </location>
</feature>
<dbReference type="Proteomes" id="UP000051291">
    <property type="component" value="Unassembled WGS sequence"/>
</dbReference>
<keyword evidence="8" id="KW-1185">Reference proteome</keyword>
<feature type="transmembrane region" description="Helical" evidence="6">
    <location>
        <begin position="35"/>
        <end position="51"/>
    </location>
</feature>
<dbReference type="AlphaFoldDB" id="A0A0R1Z9B8"/>
<comment type="subcellular location">
    <subcellularLocation>
        <location evidence="1">Membrane</location>
        <topology evidence="1">Multi-pass membrane protein</topology>
    </subcellularLocation>
</comment>